<dbReference type="GO" id="GO:0009086">
    <property type="term" value="P:methionine biosynthetic process"/>
    <property type="evidence" value="ECO:0007669"/>
    <property type="project" value="InterPro"/>
</dbReference>
<dbReference type="InterPro" id="IPR038071">
    <property type="entry name" value="UROD/MetE-like_sf"/>
</dbReference>
<keyword evidence="2" id="KW-0479">Metal-binding</keyword>
<protein>
    <recommendedName>
        <fullName evidence="4">Cobalamin-independent methionine synthase MetE C-terminal/archaeal domain-containing protein</fullName>
    </recommendedName>
</protein>
<dbReference type="GO" id="GO:0008270">
    <property type="term" value="F:zinc ion binding"/>
    <property type="evidence" value="ECO:0007669"/>
    <property type="project" value="InterPro"/>
</dbReference>
<feature type="domain" description="Cobalamin-independent methionine synthase MetE C-terminal/archaeal" evidence="4">
    <location>
        <begin position="3"/>
        <end position="299"/>
    </location>
</feature>
<comment type="caution">
    <text evidence="5">The sequence shown here is derived from an EMBL/GenBank/DDBJ whole genome shotgun (WGS) entry which is preliminary data.</text>
</comment>
<accession>A0A133VHX9</accession>
<name>A0A133VHX9_9EURY</name>
<dbReference type="Proteomes" id="UP000070263">
    <property type="component" value="Unassembled WGS sequence"/>
</dbReference>
<dbReference type="Pfam" id="PF01717">
    <property type="entry name" value="Meth_synt_2"/>
    <property type="match status" value="1"/>
</dbReference>
<gene>
    <name evidence="5" type="ORF">AKJ51_04320</name>
</gene>
<evidence type="ECO:0000256" key="2">
    <source>
        <dbReference type="ARBA" id="ARBA00022723"/>
    </source>
</evidence>
<keyword evidence="6" id="KW-1185">Reference proteome</keyword>
<comment type="cofactor">
    <cofactor evidence="1">
        <name>Zn(2+)</name>
        <dbReference type="ChEBI" id="CHEBI:29105"/>
    </cofactor>
</comment>
<reference evidence="5 6" key="1">
    <citation type="journal article" date="2016" name="Sci. Rep.">
        <title>Metabolic traits of an uncultured archaeal lineage -MSBL1- from brine pools of the Red Sea.</title>
        <authorList>
            <person name="Mwirichia R."/>
            <person name="Alam I."/>
            <person name="Rashid M."/>
            <person name="Vinu M."/>
            <person name="Ba-Alawi W."/>
            <person name="Anthony Kamau A."/>
            <person name="Kamanda Ngugi D."/>
            <person name="Goker M."/>
            <person name="Klenk H.P."/>
            <person name="Bajic V."/>
            <person name="Stingl U."/>
        </authorList>
    </citation>
    <scope>NUCLEOTIDE SEQUENCE [LARGE SCALE GENOMIC DNA]</scope>
    <source>
        <strain evidence="5">SCGC-AAA382A20</strain>
    </source>
</reference>
<evidence type="ECO:0000313" key="6">
    <source>
        <dbReference type="Proteomes" id="UP000070263"/>
    </source>
</evidence>
<evidence type="ECO:0000256" key="3">
    <source>
        <dbReference type="ARBA" id="ARBA00022833"/>
    </source>
</evidence>
<sequence length="306" mass="35421">MRLRESYRKWEMDRISDSEMEKVYRDYTQKIIEEQEKAGLDVVTDGQLRWYDPISHFARKMEGCKIDGLLRYYDTNFYFRQPVVIGELSKVEPILKNEFLSAKDFATVTLKPVITGPYTLAKHSINEFYEDFSELIFNFAHIIGQEIEDLVKLGAKEIQINEPAILQKKSDFDIFSKAFNRLAGFRGDSQIDLALFFGDSTTIYEGLQELSADLLAFDFTYSDELTSLIEELGTEKKLGLGLINARNTRLEKVEEVAGMVRKIVPYINSDEIYLQPSCGVEFLPREIAFEKLKLLVKVKERVREVL</sequence>
<proteinExistence type="predicted"/>
<dbReference type="EMBL" id="LHYE01000060">
    <property type="protein sequence ID" value="KXB06041.1"/>
    <property type="molecule type" value="Genomic_DNA"/>
</dbReference>
<dbReference type="Gene3D" id="3.20.20.210">
    <property type="match status" value="1"/>
</dbReference>
<keyword evidence="3" id="KW-0862">Zinc</keyword>
<dbReference type="PANTHER" id="PTHR30519">
    <property type="entry name" value="5-METHYLTETRAHYDROPTEROYLTRIGLUTAMATE--HOMOCYSTEINE METHYLTRANSFERASE"/>
    <property type="match status" value="1"/>
</dbReference>
<evidence type="ECO:0000313" key="5">
    <source>
        <dbReference type="EMBL" id="KXB06041.1"/>
    </source>
</evidence>
<dbReference type="InterPro" id="IPR002629">
    <property type="entry name" value="Met_Synth_C/arc"/>
</dbReference>
<evidence type="ECO:0000259" key="4">
    <source>
        <dbReference type="Pfam" id="PF01717"/>
    </source>
</evidence>
<dbReference type="GO" id="GO:0003871">
    <property type="term" value="F:5-methyltetrahydropteroyltriglutamate-homocysteine S-methyltransferase activity"/>
    <property type="evidence" value="ECO:0007669"/>
    <property type="project" value="InterPro"/>
</dbReference>
<dbReference type="SUPFAM" id="SSF51726">
    <property type="entry name" value="UROD/MetE-like"/>
    <property type="match status" value="1"/>
</dbReference>
<dbReference type="AlphaFoldDB" id="A0A133VHX9"/>
<evidence type="ECO:0000256" key="1">
    <source>
        <dbReference type="ARBA" id="ARBA00001947"/>
    </source>
</evidence>
<organism evidence="5 6">
    <name type="scientific">candidate division MSBL1 archaeon SCGC-AAA382A20</name>
    <dbReference type="NCBI Taxonomy" id="1698280"/>
    <lineage>
        <taxon>Archaea</taxon>
        <taxon>Methanobacteriati</taxon>
        <taxon>Methanobacteriota</taxon>
        <taxon>candidate division MSBL1</taxon>
    </lineage>
</organism>